<dbReference type="Proteomes" id="UP000741360">
    <property type="component" value="Unassembled WGS sequence"/>
</dbReference>
<accession>A0A932GT28</accession>
<proteinExistence type="predicted"/>
<name>A0A932GT28_UNCTE</name>
<evidence type="ECO:0000313" key="2">
    <source>
        <dbReference type="Proteomes" id="UP000741360"/>
    </source>
</evidence>
<evidence type="ECO:0000313" key="1">
    <source>
        <dbReference type="EMBL" id="MBI3016337.1"/>
    </source>
</evidence>
<comment type="caution">
    <text evidence="1">The sequence shown here is derived from an EMBL/GenBank/DDBJ whole genome shotgun (WGS) entry which is preliminary data.</text>
</comment>
<reference evidence="1" key="1">
    <citation type="submission" date="2020-07" db="EMBL/GenBank/DDBJ databases">
        <title>Huge and variable diversity of episymbiotic CPR bacteria and DPANN archaea in groundwater ecosystems.</title>
        <authorList>
            <person name="He C.Y."/>
            <person name="Keren R."/>
            <person name="Whittaker M."/>
            <person name="Farag I.F."/>
            <person name="Doudna J."/>
            <person name="Cate J.H.D."/>
            <person name="Banfield J.F."/>
        </authorList>
    </citation>
    <scope>NUCLEOTIDE SEQUENCE</scope>
    <source>
        <strain evidence="1">NC_groundwater_717_Ag_S-0.2um_59_8</strain>
    </source>
</reference>
<organism evidence="1 2">
    <name type="scientific">Tectimicrobiota bacterium</name>
    <dbReference type="NCBI Taxonomy" id="2528274"/>
    <lineage>
        <taxon>Bacteria</taxon>
        <taxon>Pseudomonadati</taxon>
        <taxon>Nitrospinota/Tectimicrobiota group</taxon>
        <taxon>Candidatus Tectimicrobiota</taxon>
    </lineage>
</organism>
<dbReference type="EMBL" id="JACPSX010000291">
    <property type="protein sequence ID" value="MBI3016337.1"/>
    <property type="molecule type" value="Genomic_DNA"/>
</dbReference>
<gene>
    <name evidence="1" type="ORF">HYY65_15030</name>
</gene>
<dbReference type="AlphaFoldDB" id="A0A932GT28"/>
<protein>
    <submittedName>
        <fullName evidence="1">Uncharacterized protein</fullName>
    </submittedName>
</protein>
<sequence>MAKRIEDMTREEILKEFEGGAVLFRVPRRPRRLVPLTLRVHPDLIRQLGAEAKRRGVSGHTTMARLLLEAAMAKPQKVLAEEIAEAVVAKLGRRPLKEVLR</sequence>